<feature type="region of interest" description="Disordered" evidence="1">
    <location>
        <begin position="202"/>
        <end position="223"/>
    </location>
</feature>
<gene>
    <name evidence="3" type="ORF">SEMRO_1626_G286880.1</name>
</gene>
<dbReference type="Pfam" id="PF00651">
    <property type="entry name" value="BTB"/>
    <property type="match status" value="1"/>
</dbReference>
<sequence length="356" mass="40111">MADSGNSSDDNSWNEFLGSFHNTNYDIEDLPQFQLASHVGHLRQQVDLSDGILVTNDGVEFPIHKLILASRSEYFKTLFYGSFQKESTLHLPFDSTIIEAILSYCYADSFSSFGGGSHEENTNNHNNQTAQDLGRQIVRLAAAASFLLLEGMIRKLWVRSLKIMFQQPDCIPIMYQEAEAQNVRAIQKLAIHAYWITTTSATQQQPQPGSLSSSHFTSPHGDLESTFHPDAAYDTHGVFLCLGCSEEQVNGDYYAEGGPLRYENDQGFRLEPETTPQHEGGALELGTTILLQDPHGHRRYKLWSMIFPPTDHLPHQWGICSSAASDGETTNRNNQGDDSIPPISFFFKRSRRRRQY</sequence>
<keyword evidence="4" id="KW-1185">Reference proteome</keyword>
<dbReference type="SMART" id="SM00225">
    <property type="entry name" value="BTB"/>
    <property type="match status" value="1"/>
</dbReference>
<organism evidence="3 4">
    <name type="scientific">Seminavis robusta</name>
    <dbReference type="NCBI Taxonomy" id="568900"/>
    <lineage>
        <taxon>Eukaryota</taxon>
        <taxon>Sar</taxon>
        <taxon>Stramenopiles</taxon>
        <taxon>Ochrophyta</taxon>
        <taxon>Bacillariophyta</taxon>
        <taxon>Bacillariophyceae</taxon>
        <taxon>Bacillariophycidae</taxon>
        <taxon>Naviculales</taxon>
        <taxon>Naviculaceae</taxon>
        <taxon>Seminavis</taxon>
    </lineage>
</organism>
<evidence type="ECO:0000259" key="2">
    <source>
        <dbReference type="PROSITE" id="PS50097"/>
    </source>
</evidence>
<feature type="domain" description="BTB" evidence="2">
    <location>
        <begin position="49"/>
        <end position="108"/>
    </location>
</feature>
<dbReference type="AlphaFoldDB" id="A0A9N8HTQ0"/>
<protein>
    <recommendedName>
        <fullName evidence="2">BTB domain-containing protein</fullName>
    </recommendedName>
</protein>
<proteinExistence type="predicted"/>
<feature type="region of interest" description="Disordered" evidence="1">
    <location>
        <begin position="324"/>
        <end position="343"/>
    </location>
</feature>
<dbReference type="InterPro" id="IPR000210">
    <property type="entry name" value="BTB/POZ_dom"/>
</dbReference>
<evidence type="ECO:0000256" key="1">
    <source>
        <dbReference type="SAM" id="MobiDB-lite"/>
    </source>
</evidence>
<dbReference type="CDD" id="cd18186">
    <property type="entry name" value="BTB_POZ_ZBTB_KLHL-like"/>
    <property type="match status" value="1"/>
</dbReference>
<dbReference type="OrthoDB" id="191037at2759"/>
<dbReference type="Gene3D" id="3.30.710.10">
    <property type="entry name" value="Potassium Channel Kv1.1, Chain A"/>
    <property type="match status" value="1"/>
</dbReference>
<dbReference type="PROSITE" id="PS50097">
    <property type="entry name" value="BTB"/>
    <property type="match status" value="1"/>
</dbReference>
<dbReference type="SUPFAM" id="SSF54695">
    <property type="entry name" value="POZ domain"/>
    <property type="match status" value="1"/>
</dbReference>
<dbReference type="EMBL" id="CAICTM010001624">
    <property type="protein sequence ID" value="CAB9525072.1"/>
    <property type="molecule type" value="Genomic_DNA"/>
</dbReference>
<evidence type="ECO:0000313" key="3">
    <source>
        <dbReference type="EMBL" id="CAB9525072.1"/>
    </source>
</evidence>
<feature type="compositionally biased region" description="Polar residues" evidence="1">
    <location>
        <begin position="324"/>
        <end position="337"/>
    </location>
</feature>
<feature type="compositionally biased region" description="Low complexity" evidence="1">
    <location>
        <begin position="202"/>
        <end position="214"/>
    </location>
</feature>
<comment type="caution">
    <text evidence="3">The sequence shown here is derived from an EMBL/GenBank/DDBJ whole genome shotgun (WGS) entry which is preliminary data.</text>
</comment>
<dbReference type="Proteomes" id="UP001153069">
    <property type="component" value="Unassembled WGS sequence"/>
</dbReference>
<name>A0A9N8HTQ0_9STRA</name>
<accession>A0A9N8HTQ0</accession>
<dbReference type="InterPro" id="IPR011333">
    <property type="entry name" value="SKP1/BTB/POZ_sf"/>
</dbReference>
<reference evidence="3" key="1">
    <citation type="submission" date="2020-06" db="EMBL/GenBank/DDBJ databases">
        <authorList>
            <consortium name="Plant Systems Biology data submission"/>
        </authorList>
    </citation>
    <scope>NUCLEOTIDE SEQUENCE</scope>
    <source>
        <strain evidence="3">D6</strain>
    </source>
</reference>
<evidence type="ECO:0000313" key="4">
    <source>
        <dbReference type="Proteomes" id="UP001153069"/>
    </source>
</evidence>